<dbReference type="SUPFAM" id="SSF102114">
    <property type="entry name" value="Radical SAM enzymes"/>
    <property type="match status" value="1"/>
</dbReference>
<dbReference type="GO" id="GO:0004109">
    <property type="term" value="F:coproporphyrinogen oxidase activity"/>
    <property type="evidence" value="ECO:0007669"/>
    <property type="project" value="InterPro"/>
</dbReference>
<dbReference type="InterPro" id="IPR058240">
    <property type="entry name" value="rSAM_sf"/>
</dbReference>
<dbReference type="GO" id="GO:0051539">
    <property type="term" value="F:4 iron, 4 sulfur cluster binding"/>
    <property type="evidence" value="ECO:0007669"/>
    <property type="project" value="InterPro"/>
</dbReference>
<keyword evidence="2" id="KW-0349">Heme</keyword>
<dbReference type="SFLD" id="SFLDG01065">
    <property type="entry name" value="anaerobic_coproporphyrinogen-I"/>
    <property type="match status" value="1"/>
</dbReference>
<protein>
    <submittedName>
        <fullName evidence="9">Radical SAM family enzyme, similar to coproporphyrinogen III oxidase, oxygen-independent, clustered with nucleoside-triphosphatase RdgB</fullName>
    </submittedName>
</protein>
<feature type="domain" description="Radical SAM core" evidence="8">
    <location>
        <begin position="1"/>
        <end position="231"/>
    </location>
</feature>
<dbReference type="InterPro" id="IPR013785">
    <property type="entry name" value="Aldolase_TIM"/>
</dbReference>
<keyword evidence="3" id="KW-0949">S-adenosyl-L-methionine</keyword>
<keyword evidence="5" id="KW-0408">Iron</keyword>
<dbReference type="PANTHER" id="PTHR13932:SF5">
    <property type="entry name" value="RADICAL S-ADENOSYL METHIONINE DOMAIN-CONTAINING PROTEIN 1, MITOCHONDRIAL"/>
    <property type="match status" value="1"/>
</dbReference>
<dbReference type="PANTHER" id="PTHR13932">
    <property type="entry name" value="COPROPORPHYRINIGEN III OXIDASE"/>
    <property type="match status" value="1"/>
</dbReference>
<dbReference type="InterPro" id="IPR007197">
    <property type="entry name" value="rSAM"/>
</dbReference>
<evidence type="ECO:0000256" key="2">
    <source>
        <dbReference type="ARBA" id="ARBA00022617"/>
    </source>
</evidence>
<dbReference type="GO" id="GO:0046872">
    <property type="term" value="F:metal ion binding"/>
    <property type="evidence" value="ECO:0007669"/>
    <property type="project" value="UniProtKB-KW"/>
</dbReference>
<evidence type="ECO:0000256" key="4">
    <source>
        <dbReference type="ARBA" id="ARBA00022723"/>
    </source>
</evidence>
<dbReference type="Pfam" id="PF04055">
    <property type="entry name" value="Radical_SAM"/>
    <property type="match status" value="1"/>
</dbReference>
<keyword evidence="4" id="KW-0479">Metal-binding</keyword>
<sequence>MLELPPLALYIHYPWCVKKCPYCDFNSHELSDNRGYIDALLDDLDNDLTYVQGRSIYSIFIGGGTPSLMSEEDLSKLFDGLRLRLNFDDDIEITLEANPGTFEVEKFSSFRDIGVNRLSIGVQSFNNEHLKSLGRIHSADNAIYACEQAKQVGFDNFNIDLMYGLQNQTIDGCISDLERAIELNPTHISFYQLTIEPNTLFAKFPPILPKSDDIWSMGEQGINLLNQQGFERYEVSAFGRVLSKHNINYWEFGDYIGIGAGAHGKITSVKNQTIIRTLKSKAPKDYIQKRKKTIEVIENTSFEFMLNALRLKNGFKADLFMARTGQSVDCIRGKLNRAQSIGLLEDDTSAIVPTKKGFDFLNDLQALFL</sequence>
<evidence type="ECO:0000256" key="5">
    <source>
        <dbReference type="ARBA" id="ARBA00023004"/>
    </source>
</evidence>
<keyword evidence="6" id="KW-0411">Iron-sulfur</keyword>
<name>A0A1W1D8U1_9ZZZZ</name>
<dbReference type="EMBL" id="FPHR01000016">
    <property type="protein sequence ID" value="SFV77035.1"/>
    <property type="molecule type" value="Genomic_DNA"/>
</dbReference>
<dbReference type="PROSITE" id="PS51918">
    <property type="entry name" value="RADICAL_SAM"/>
    <property type="match status" value="1"/>
</dbReference>
<evidence type="ECO:0000256" key="7">
    <source>
        <dbReference type="ARBA" id="ARBA00023186"/>
    </source>
</evidence>
<proteinExistence type="inferred from homology"/>
<dbReference type="InterPro" id="IPR034505">
    <property type="entry name" value="Coproporphyrinogen-III_oxidase"/>
</dbReference>
<dbReference type="Pfam" id="PF06969">
    <property type="entry name" value="HemN_C"/>
    <property type="match status" value="1"/>
</dbReference>
<dbReference type="SFLD" id="SFLDF00562">
    <property type="entry name" value="HemN-like__clustered_with_heat"/>
    <property type="match status" value="1"/>
</dbReference>
<keyword evidence="7" id="KW-0143">Chaperone</keyword>
<dbReference type="NCBIfam" id="TIGR00539">
    <property type="entry name" value="hemN_rel"/>
    <property type="match status" value="1"/>
</dbReference>
<dbReference type="CDD" id="cd01335">
    <property type="entry name" value="Radical_SAM"/>
    <property type="match status" value="1"/>
</dbReference>
<dbReference type="InterPro" id="IPR006638">
    <property type="entry name" value="Elp3/MiaA/NifB-like_rSAM"/>
</dbReference>
<comment type="similarity">
    <text evidence="1">Belongs to the anaerobic coproporphyrinogen-III oxidase family. HemW subfamily.</text>
</comment>
<organism evidence="9">
    <name type="scientific">hydrothermal vent metagenome</name>
    <dbReference type="NCBI Taxonomy" id="652676"/>
    <lineage>
        <taxon>unclassified sequences</taxon>
        <taxon>metagenomes</taxon>
        <taxon>ecological metagenomes</taxon>
    </lineage>
</organism>
<dbReference type="SMART" id="SM00729">
    <property type="entry name" value="Elp3"/>
    <property type="match status" value="1"/>
</dbReference>
<dbReference type="SFLD" id="SFLDS00029">
    <property type="entry name" value="Radical_SAM"/>
    <property type="match status" value="1"/>
</dbReference>
<evidence type="ECO:0000256" key="1">
    <source>
        <dbReference type="ARBA" id="ARBA00006100"/>
    </source>
</evidence>
<dbReference type="InterPro" id="IPR010723">
    <property type="entry name" value="HemN_C"/>
</dbReference>
<reference evidence="9" key="1">
    <citation type="submission" date="2016-10" db="EMBL/GenBank/DDBJ databases">
        <authorList>
            <person name="de Groot N.N."/>
        </authorList>
    </citation>
    <scope>NUCLEOTIDE SEQUENCE</scope>
</reference>
<dbReference type="Gene3D" id="3.20.20.70">
    <property type="entry name" value="Aldolase class I"/>
    <property type="match status" value="1"/>
</dbReference>
<evidence type="ECO:0000259" key="8">
    <source>
        <dbReference type="PROSITE" id="PS51918"/>
    </source>
</evidence>
<dbReference type="SFLD" id="SFLDG01082">
    <property type="entry name" value="B12-binding_domain_containing"/>
    <property type="match status" value="1"/>
</dbReference>
<dbReference type="GO" id="GO:0006779">
    <property type="term" value="P:porphyrin-containing compound biosynthetic process"/>
    <property type="evidence" value="ECO:0007669"/>
    <property type="project" value="InterPro"/>
</dbReference>
<evidence type="ECO:0000313" key="9">
    <source>
        <dbReference type="EMBL" id="SFV77035.1"/>
    </source>
</evidence>
<dbReference type="AlphaFoldDB" id="A0A1W1D8U1"/>
<dbReference type="SFLD" id="SFLDF00288">
    <property type="entry name" value="HemN-like__clustered_with_nucl"/>
    <property type="match status" value="1"/>
</dbReference>
<dbReference type="InterPro" id="IPR004559">
    <property type="entry name" value="HemW-like"/>
</dbReference>
<evidence type="ECO:0000256" key="3">
    <source>
        <dbReference type="ARBA" id="ARBA00022691"/>
    </source>
</evidence>
<gene>
    <name evidence="9" type="ORF">MNB_SUP05-4-1006</name>
</gene>
<evidence type="ECO:0000256" key="6">
    <source>
        <dbReference type="ARBA" id="ARBA00023014"/>
    </source>
</evidence>
<dbReference type="GO" id="GO:0005737">
    <property type="term" value="C:cytoplasm"/>
    <property type="evidence" value="ECO:0007669"/>
    <property type="project" value="InterPro"/>
</dbReference>
<accession>A0A1W1D8U1</accession>